<dbReference type="Proteomes" id="UP001396334">
    <property type="component" value="Unassembled WGS sequence"/>
</dbReference>
<feature type="compositionally biased region" description="Polar residues" evidence="1">
    <location>
        <begin position="50"/>
        <end position="60"/>
    </location>
</feature>
<dbReference type="EMBL" id="JBBPBN010000004">
    <property type="protein sequence ID" value="KAK9042437.1"/>
    <property type="molecule type" value="Genomic_DNA"/>
</dbReference>
<reference evidence="2 3" key="1">
    <citation type="journal article" date="2024" name="G3 (Bethesda)">
        <title>Genome assembly of Hibiscus sabdariffa L. provides insights into metabolisms of medicinal natural products.</title>
        <authorList>
            <person name="Kim T."/>
        </authorList>
    </citation>
    <scope>NUCLEOTIDE SEQUENCE [LARGE SCALE GENOMIC DNA]</scope>
    <source>
        <strain evidence="2">TK-2024</strain>
        <tissue evidence="2">Old leaves</tissue>
    </source>
</reference>
<feature type="region of interest" description="Disordered" evidence="1">
    <location>
        <begin position="1"/>
        <end position="27"/>
    </location>
</feature>
<protein>
    <submittedName>
        <fullName evidence="2">Uncharacterized protein</fullName>
    </submittedName>
</protein>
<accession>A0ABR2TYI0</accession>
<keyword evidence="3" id="KW-1185">Reference proteome</keyword>
<feature type="compositionally biased region" description="Basic residues" evidence="1">
    <location>
        <begin position="1"/>
        <end position="12"/>
    </location>
</feature>
<evidence type="ECO:0000256" key="1">
    <source>
        <dbReference type="SAM" id="MobiDB-lite"/>
    </source>
</evidence>
<gene>
    <name evidence="2" type="ORF">V6N11_017511</name>
</gene>
<name>A0ABR2TYI0_9ROSI</name>
<sequence length="77" mass="8467">MQVNNKQRKLTQVKKGDSTSDGVLQGSHFDIRAFVQEDVEHRGYHEASSRPAQGVQNSFVPSALAKGKSAQQLRAES</sequence>
<feature type="region of interest" description="Disordered" evidence="1">
    <location>
        <begin position="42"/>
        <end position="77"/>
    </location>
</feature>
<comment type="caution">
    <text evidence="2">The sequence shown here is derived from an EMBL/GenBank/DDBJ whole genome shotgun (WGS) entry which is preliminary data.</text>
</comment>
<proteinExistence type="predicted"/>
<evidence type="ECO:0000313" key="2">
    <source>
        <dbReference type="EMBL" id="KAK9042437.1"/>
    </source>
</evidence>
<evidence type="ECO:0000313" key="3">
    <source>
        <dbReference type="Proteomes" id="UP001396334"/>
    </source>
</evidence>
<organism evidence="2 3">
    <name type="scientific">Hibiscus sabdariffa</name>
    <name type="common">roselle</name>
    <dbReference type="NCBI Taxonomy" id="183260"/>
    <lineage>
        <taxon>Eukaryota</taxon>
        <taxon>Viridiplantae</taxon>
        <taxon>Streptophyta</taxon>
        <taxon>Embryophyta</taxon>
        <taxon>Tracheophyta</taxon>
        <taxon>Spermatophyta</taxon>
        <taxon>Magnoliopsida</taxon>
        <taxon>eudicotyledons</taxon>
        <taxon>Gunneridae</taxon>
        <taxon>Pentapetalae</taxon>
        <taxon>rosids</taxon>
        <taxon>malvids</taxon>
        <taxon>Malvales</taxon>
        <taxon>Malvaceae</taxon>
        <taxon>Malvoideae</taxon>
        <taxon>Hibiscus</taxon>
    </lineage>
</organism>